<evidence type="ECO:0000313" key="2">
    <source>
        <dbReference type="Proteomes" id="UP000203898"/>
    </source>
</evidence>
<name>F2NYV4_9VIRU</name>
<keyword evidence="2" id="KW-1185">Reference proteome</keyword>
<dbReference type="KEGG" id="vg:26683570"/>
<dbReference type="InterPro" id="IPR046938">
    <property type="entry name" value="DNA_clamp_sf"/>
</dbReference>
<organism evidence="1 2">
    <name type="scientific">Diadromus pulchellus ascovirus 4a</name>
    <dbReference type="NCBI Taxonomy" id="158683"/>
    <lineage>
        <taxon>Viruses</taxon>
        <taxon>Varidnaviria</taxon>
        <taxon>Bamfordvirae</taxon>
        <taxon>Nucleocytoviricota</taxon>
        <taxon>Megaviricetes</taxon>
        <taxon>Pimascovirales</taxon>
        <taxon>Pimascovirales incertae sedis</taxon>
        <taxon>Ascoviridae</taxon>
        <taxon>Toursvirus</taxon>
        <taxon>Toursvirus dptv1a</taxon>
    </lineage>
</organism>
<dbReference type="SUPFAM" id="SSF55979">
    <property type="entry name" value="DNA clamp"/>
    <property type="match status" value="1"/>
</dbReference>
<reference evidence="1 2" key="1">
    <citation type="journal article" date="2009" name="PLoS ONE">
        <title>Symbiotic virus at the evolutionary intersection of three types of large DNA viruses; iridoviruses, ascoviruses, and ichnoviruses.</title>
        <authorList>
            <person name="Bigot Y."/>
            <person name="Renault S."/>
            <person name="Nicolas J."/>
            <person name="Moundras C."/>
            <person name="Demattei M.V."/>
            <person name="Samain S."/>
            <person name="Bideshi D.K."/>
            <person name="Federici B.A."/>
        </authorList>
    </citation>
    <scope>NUCLEOTIDE SEQUENCE [LARGE SCALE GENOMIC DNA]</scope>
</reference>
<dbReference type="EMBL" id="CU469068">
    <property type="protein sequence ID" value="CCA61382.1"/>
    <property type="molecule type" value="Genomic_DNA"/>
</dbReference>
<evidence type="ECO:0000313" key="1">
    <source>
        <dbReference type="EMBL" id="CCA61382.1"/>
    </source>
</evidence>
<dbReference type="RefSeq" id="YP_009640013.1">
    <property type="nucleotide sequence ID" value="NC_011335.1"/>
</dbReference>
<accession>F2NYV4</accession>
<proteinExistence type="predicted"/>
<dbReference type="Proteomes" id="UP000203898">
    <property type="component" value="Segment"/>
</dbReference>
<sequence>MIEILSSVCNVNTCFLKTLIDIMSQASSSDTLNPTPAIIKQVVFKFSKEGIEVTSDHNRRVFASASIFNTFFCEYEYKEDFPICIGISLEILKSCFKHVHKQDTVKMTISKEEFATFPNVIDFIINENKGFSIKFNIVQNIECDEQTSFEKIVSVSSTRVSNIFKELGNIRQNVSMSLATDQIKLSSNIINLAESWVSFPIPRRTKTNQIDTKSEYFKFLSKMAVFDERCDIFMETDTMNVVFETNIKNYRESKTKIFGRIRIGITNNVKA</sequence>
<dbReference type="Gene3D" id="3.70.10.10">
    <property type="match status" value="1"/>
</dbReference>
<dbReference type="GeneID" id="26683570"/>
<protein>
    <submittedName>
        <fullName evidence="1">Complete DpAV4 genome</fullName>
    </submittedName>
</protein>